<proteinExistence type="predicted"/>
<evidence type="ECO:0000256" key="1">
    <source>
        <dbReference type="SAM" id="Coils"/>
    </source>
</evidence>
<dbReference type="Proteomes" id="UP000241769">
    <property type="component" value="Unassembled WGS sequence"/>
</dbReference>
<sequence>MSRERDKSGKNEEQYVCLESSSKNTRAFGRQNTRTKRIILLKGSTVCRRSKWAASIRTDALEAEYDALHIEKDGRIRRLTADSSSLAESIAGTLVIGYRSSSKWTKSSRTDYMEEINDQKGEDTNELSPKEKLRAFATDEPNGRIILVDGDNCARQVLELMKQLKPELSKEQKQQYSKREEQEIEKMRQQVKDLKQKVRILCIYNRFFSENKHYREIRRMKRKHETLFEGWIYQDKLDENSKNATDFKLAVLLGQLESDCGSINLHLLTDDHFGQSVMDHLDIKRGTVEKDLFELLGNLAEYSDLKGLSPLSKKATEGIQKMSLSSCMYCSAFASEHDESKCIEKGIKKISDAIDRIRRAPSREKVESLYDILCKTMNVQKKSTMTDDDVMSQVHDMIVEELKVSPRVTLPKLGSVAKSRGLDGRWKTLSRSPEFQVQYLNKSKIRMIEDTNSQYSFAYDAQGPTAECEACEQFGSDHTGERCMVKYVDELEVIMGEIEPPLMLGQLGKLCKMDDHSKKLGGWKTLLRTEYVKDRGYKLDETKPDRLKVVRTEEMSRRENGKKATPSALE</sequence>
<dbReference type="EMBL" id="MDYQ01000295">
    <property type="protein sequence ID" value="PRP76875.1"/>
    <property type="molecule type" value="Genomic_DNA"/>
</dbReference>
<accession>A0A2P6MYT7</accession>
<dbReference type="AlphaFoldDB" id="A0A2P6MYT7"/>
<evidence type="ECO:0000256" key="2">
    <source>
        <dbReference type="SAM" id="MobiDB-lite"/>
    </source>
</evidence>
<organism evidence="3 4">
    <name type="scientific">Planoprotostelium fungivorum</name>
    <dbReference type="NCBI Taxonomy" id="1890364"/>
    <lineage>
        <taxon>Eukaryota</taxon>
        <taxon>Amoebozoa</taxon>
        <taxon>Evosea</taxon>
        <taxon>Variosea</taxon>
        <taxon>Cavosteliida</taxon>
        <taxon>Cavosteliaceae</taxon>
        <taxon>Planoprotostelium</taxon>
    </lineage>
</organism>
<comment type="caution">
    <text evidence="3">The sequence shown here is derived from an EMBL/GenBank/DDBJ whole genome shotgun (WGS) entry which is preliminary data.</text>
</comment>
<feature type="compositionally biased region" description="Basic and acidic residues" evidence="2">
    <location>
        <begin position="551"/>
        <end position="562"/>
    </location>
</feature>
<evidence type="ECO:0000313" key="3">
    <source>
        <dbReference type="EMBL" id="PRP76875.1"/>
    </source>
</evidence>
<feature type="region of interest" description="Disordered" evidence="2">
    <location>
        <begin position="551"/>
        <end position="570"/>
    </location>
</feature>
<keyword evidence="4" id="KW-1185">Reference proteome</keyword>
<evidence type="ECO:0000313" key="4">
    <source>
        <dbReference type="Proteomes" id="UP000241769"/>
    </source>
</evidence>
<protein>
    <submittedName>
        <fullName evidence="3">Uncharacterized protein</fullName>
    </submittedName>
</protein>
<dbReference type="InParanoid" id="A0A2P6MYT7"/>
<keyword evidence="1" id="KW-0175">Coiled coil</keyword>
<reference evidence="3 4" key="1">
    <citation type="journal article" date="2018" name="Genome Biol. Evol.">
        <title>Multiple Roots of Fruiting Body Formation in Amoebozoa.</title>
        <authorList>
            <person name="Hillmann F."/>
            <person name="Forbes G."/>
            <person name="Novohradska S."/>
            <person name="Ferling I."/>
            <person name="Riege K."/>
            <person name="Groth M."/>
            <person name="Westermann M."/>
            <person name="Marz M."/>
            <person name="Spaller T."/>
            <person name="Winckler T."/>
            <person name="Schaap P."/>
            <person name="Glockner G."/>
        </authorList>
    </citation>
    <scope>NUCLEOTIDE SEQUENCE [LARGE SCALE GENOMIC DNA]</scope>
    <source>
        <strain evidence="3 4">Jena</strain>
    </source>
</reference>
<name>A0A2P6MYT7_9EUKA</name>
<feature type="coiled-coil region" evidence="1">
    <location>
        <begin position="170"/>
        <end position="197"/>
    </location>
</feature>
<gene>
    <name evidence="3" type="ORF">PROFUN_13219</name>
</gene>